<accession>A0ACB9G3Y2</accession>
<keyword evidence="2" id="KW-1185">Reference proteome</keyword>
<organism evidence="1 2">
    <name type="scientific">Smallanthus sonchifolius</name>
    <dbReference type="NCBI Taxonomy" id="185202"/>
    <lineage>
        <taxon>Eukaryota</taxon>
        <taxon>Viridiplantae</taxon>
        <taxon>Streptophyta</taxon>
        <taxon>Embryophyta</taxon>
        <taxon>Tracheophyta</taxon>
        <taxon>Spermatophyta</taxon>
        <taxon>Magnoliopsida</taxon>
        <taxon>eudicotyledons</taxon>
        <taxon>Gunneridae</taxon>
        <taxon>Pentapetalae</taxon>
        <taxon>asterids</taxon>
        <taxon>campanulids</taxon>
        <taxon>Asterales</taxon>
        <taxon>Asteraceae</taxon>
        <taxon>Asteroideae</taxon>
        <taxon>Heliantheae alliance</taxon>
        <taxon>Millerieae</taxon>
        <taxon>Smallanthus</taxon>
    </lineage>
</organism>
<protein>
    <submittedName>
        <fullName evidence="1">Uncharacterized protein</fullName>
    </submittedName>
</protein>
<proteinExistence type="predicted"/>
<gene>
    <name evidence="1" type="ORF">L1987_47577</name>
</gene>
<dbReference type="Proteomes" id="UP001056120">
    <property type="component" value="Linkage Group LG15"/>
</dbReference>
<dbReference type="EMBL" id="CM042032">
    <property type="protein sequence ID" value="KAI3777775.1"/>
    <property type="molecule type" value="Genomic_DNA"/>
</dbReference>
<reference evidence="1 2" key="2">
    <citation type="journal article" date="2022" name="Mol. Ecol. Resour.">
        <title>The genomes of chicory, endive, great burdock and yacon provide insights into Asteraceae paleo-polyploidization history and plant inulin production.</title>
        <authorList>
            <person name="Fan W."/>
            <person name="Wang S."/>
            <person name="Wang H."/>
            <person name="Wang A."/>
            <person name="Jiang F."/>
            <person name="Liu H."/>
            <person name="Zhao H."/>
            <person name="Xu D."/>
            <person name="Zhang Y."/>
        </authorList>
    </citation>
    <scope>NUCLEOTIDE SEQUENCE [LARGE SCALE GENOMIC DNA]</scope>
    <source>
        <strain evidence="2">cv. Yunnan</strain>
        <tissue evidence="1">Leaves</tissue>
    </source>
</reference>
<name>A0ACB9G3Y2_9ASTR</name>
<sequence length="162" mass="19095">MLGQLLKRKADEGVRVAMLVWDDRTYVVNFVGGPDLCDGRYDSAYHTVFRTLHYTHHDNFHQPNYTSASIAKGGPRESWHDIHSRLEGPITLDVLFNFEQRWRKQGILESGYVQAMLDRQRRTMEMMYKDIVKVLQSKGLDDDPKKYLTFFWKPRSDGNRRI</sequence>
<reference evidence="2" key="1">
    <citation type="journal article" date="2022" name="Mol. Ecol. Resour.">
        <title>The genomes of chicory, endive, great burdock and yacon provide insights into Asteraceae palaeo-polyploidization history and plant inulin production.</title>
        <authorList>
            <person name="Fan W."/>
            <person name="Wang S."/>
            <person name="Wang H."/>
            <person name="Wang A."/>
            <person name="Jiang F."/>
            <person name="Liu H."/>
            <person name="Zhao H."/>
            <person name="Xu D."/>
            <person name="Zhang Y."/>
        </authorList>
    </citation>
    <scope>NUCLEOTIDE SEQUENCE [LARGE SCALE GENOMIC DNA]</scope>
    <source>
        <strain evidence="2">cv. Yunnan</strain>
    </source>
</reference>
<comment type="caution">
    <text evidence="1">The sequence shown here is derived from an EMBL/GenBank/DDBJ whole genome shotgun (WGS) entry which is preliminary data.</text>
</comment>
<evidence type="ECO:0000313" key="2">
    <source>
        <dbReference type="Proteomes" id="UP001056120"/>
    </source>
</evidence>
<evidence type="ECO:0000313" key="1">
    <source>
        <dbReference type="EMBL" id="KAI3777775.1"/>
    </source>
</evidence>